<feature type="domain" description="HMG box" evidence="6">
    <location>
        <begin position="107"/>
        <end position="173"/>
    </location>
</feature>
<dbReference type="OrthoDB" id="1919336at2759"/>
<dbReference type="SUPFAM" id="SSF47095">
    <property type="entry name" value="HMG-box"/>
    <property type="match status" value="2"/>
</dbReference>
<feature type="DNA-binding region" description="HMG box" evidence="4">
    <location>
        <begin position="107"/>
        <end position="173"/>
    </location>
</feature>
<keyword evidence="2 4" id="KW-0238">DNA-binding</keyword>
<sequence>MLSLLAARSAVRLAGGLLARHSAAPVLSRSALSLRTFLTTAQLQFPATTAKAKATTTKPKPKAKTTKATAKKPVKKPVKNVVKAVKKPVEKKPKAPKYDRTLMKPPTRQATSAYTVFMKQYLIDAHANSVDKKESFKQGPKEWAKLSDAEKETYAANIPEKKAEYEKKYEEWYRALPLGYFREINRRRKEKGKFMLRTPKRMRLPPSTGYIEFFKDYRGTAPMAEMSLIAAAKSAGAAWRALPEAEKEKYNQRGREKREEWKKNNNLA</sequence>
<keyword evidence="8" id="KW-1185">Reference proteome</keyword>
<evidence type="ECO:0000313" key="7">
    <source>
        <dbReference type="EMBL" id="KAE9402586.1"/>
    </source>
</evidence>
<keyword evidence="3 4" id="KW-0539">Nucleus</keyword>
<dbReference type="Proteomes" id="UP000799118">
    <property type="component" value="Unassembled WGS sequence"/>
</dbReference>
<evidence type="ECO:0000256" key="1">
    <source>
        <dbReference type="ARBA" id="ARBA00004123"/>
    </source>
</evidence>
<dbReference type="InterPro" id="IPR051762">
    <property type="entry name" value="UBF1"/>
</dbReference>
<dbReference type="EMBL" id="ML769433">
    <property type="protein sequence ID" value="KAE9402586.1"/>
    <property type="molecule type" value="Genomic_DNA"/>
</dbReference>
<evidence type="ECO:0000259" key="6">
    <source>
        <dbReference type="PROSITE" id="PS50118"/>
    </source>
</evidence>
<feature type="region of interest" description="Disordered" evidence="5">
    <location>
        <begin position="245"/>
        <end position="268"/>
    </location>
</feature>
<dbReference type="GO" id="GO:0005634">
    <property type="term" value="C:nucleus"/>
    <property type="evidence" value="ECO:0007669"/>
    <property type="project" value="UniProtKB-SubCell"/>
</dbReference>
<evidence type="ECO:0000256" key="3">
    <source>
        <dbReference type="ARBA" id="ARBA00023242"/>
    </source>
</evidence>
<dbReference type="InterPro" id="IPR009071">
    <property type="entry name" value="HMG_box_dom"/>
</dbReference>
<evidence type="ECO:0000256" key="5">
    <source>
        <dbReference type="SAM" id="MobiDB-lite"/>
    </source>
</evidence>
<feature type="domain" description="HMG box" evidence="6">
    <location>
        <begin position="203"/>
        <end position="268"/>
    </location>
</feature>
<dbReference type="Pfam" id="PF09011">
    <property type="entry name" value="HMG_box_2"/>
    <property type="match status" value="1"/>
</dbReference>
<reference evidence="7" key="1">
    <citation type="journal article" date="2019" name="Environ. Microbiol.">
        <title>Fungal ecological strategies reflected in gene transcription - a case study of two litter decomposers.</title>
        <authorList>
            <person name="Barbi F."/>
            <person name="Kohler A."/>
            <person name="Barry K."/>
            <person name="Baskaran P."/>
            <person name="Daum C."/>
            <person name="Fauchery L."/>
            <person name="Ihrmark K."/>
            <person name="Kuo A."/>
            <person name="LaButti K."/>
            <person name="Lipzen A."/>
            <person name="Morin E."/>
            <person name="Grigoriev I.V."/>
            <person name="Henrissat B."/>
            <person name="Lindahl B."/>
            <person name="Martin F."/>
        </authorList>
    </citation>
    <scope>NUCLEOTIDE SEQUENCE</scope>
    <source>
        <strain evidence="7">JB14</strain>
    </source>
</reference>
<feature type="DNA-binding region" description="HMG box" evidence="4">
    <location>
        <begin position="203"/>
        <end position="268"/>
    </location>
</feature>
<proteinExistence type="predicted"/>
<name>A0A6A4HWK5_9AGAR</name>
<organism evidence="7 8">
    <name type="scientific">Gymnopus androsaceus JB14</name>
    <dbReference type="NCBI Taxonomy" id="1447944"/>
    <lineage>
        <taxon>Eukaryota</taxon>
        <taxon>Fungi</taxon>
        <taxon>Dikarya</taxon>
        <taxon>Basidiomycota</taxon>
        <taxon>Agaricomycotina</taxon>
        <taxon>Agaricomycetes</taxon>
        <taxon>Agaricomycetidae</taxon>
        <taxon>Agaricales</taxon>
        <taxon>Marasmiineae</taxon>
        <taxon>Omphalotaceae</taxon>
        <taxon>Gymnopus</taxon>
    </lineage>
</organism>
<dbReference type="PROSITE" id="PS50118">
    <property type="entry name" value="HMG_BOX_2"/>
    <property type="match status" value="2"/>
</dbReference>
<dbReference type="AlphaFoldDB" id="A0A6A4HWK5"/>
<gene>
    <name evidence="7" type="ORF">BT96DRAFT_918105</name>
</gene>
<evidence type="ECO:0000256" key="2">
    <source>
        <dbReference type="ARBA" id="ARBA00023125"/>
    </source>
</evidence>
<evidence type="ECO:0000256" key="4">
    <source>
        <dbReference type="PROSITE-ProRule" id="PRU00267"/>
    </source>
</evidence>
<accession>A0A6A4HWK5</accession>
<dbReference type="GO" id="GO:0003677">
    <property type="term" value="F:DNA binding"/>
    <property type="evidence" value="ECO:0007669"/>
    <property type="project" value="UniProtKB-UniRule"/>
</dbReference>
<feature type="region of interest" description="Disordered" evidence="5">
    <location>
        <begin position="52"/>
        <end position="76"/>
    </location>
</feature>
<protein>
    <recommendedName>
        <fullName evidence="6">HMG box domain-containing protein</fullName>
    </recommendedName>
</protein>
<dbReference type="Gene3D" id="1.10.30.10">
    <property type="entry name" value="High mobility group box domain"/>
    <property type="match status" value="2"/>
</dbReference>
<evidence type="ECO:0000313" key="8">
    <source>
        <dbReference type="Proteomes" id="UP000799118"/>
    </source>
</evidence>
<comment type="subcellular location">
    <subcellularLocation>
        <location evidence="1">Nucleus</location>
    </subcellularLocation>
</comment>
<dbReference type="InterPro" id="IPR036910">
    <property type="entry name" value="HMG_box_dom_sf"/>
</dbReference>
<feature type="compositionally biased region" description="Basic residues" evidence="5">
    <location>
        <begin position="59"/>
        <end position="76"/>
    </location>
</feature>
<dbReference type="PANTHER" id="PTHR46318">
    <property type="entry name" value="UPSTREAM BINDING TRANSCRIPTION FACTOR"/>
    <property type="match status" value="1"/>
</dbReference>